<evidence type="ECO:0000313" key="1">
    <source>
        <dbReference type="EMBL" id="KAF0718695.1"/>
    </source>
</evidence>
<gene>
    <name evidence="1" type="ORF">As57867_001544</name>
</gene>
<accession>A0A6A4ZR27</accession>
<dbReference type="AlphaFoldDB" id="A0A6A4ZR27"/>
<reference evidence="1" key="1">
    <citation type="submission" date="2019-06" db="EMBL/GenBank/DDBJ databases">
        <title>Genomics analysis of Aphanomyces spp. identifies a new class of oomycete effector associated with host adaptation.</title>
        <authorList>
            <person name="Gaulin E."/>
        </authorList>
    </citation>
    <scope>NUCLEOTIDE SEQUENCE</scope>
    <source>
        <strain evidence="1">CBS 578.67</strain>
    </source>
</reference>
<dbReference type="OrthoDB" id="126844at2759"/>
<feature type="non-terminal residue" evidence="1">
    <location>
        <position position="220"/>
    </location>
</feature>
<comment type="caution">
    <text evidence="1">The sequence shown here is derived from an EMBL/GenBank/DDBJ whole genome shotgun (WGS) entry which is preliminary data.</text>
</comment>
<proteinExistence type="predicted"/>
<dbReference type="EMBL" id="VJMH01000131">
    <property type="protein sequence ID" value="KAF0718695.1"/>
    <property type="molecule type" value="Genomic_DNA"/>
</dbReference>
<name>A0A6A4ZR27_9STRA</name>
<protein>
    <submittedName>
        <fullName evidence="1">Uncharacterized protein</fullName>
    </submittedName>
</protein>
<sequence length="220" mass="23860">MTLCIPSDIALELSTVKFASCSGDVYRVQVTTVAGAMPIRLWIESKRTKAQWGCKVNDFQTHVPDGAAYVLPSDVVLSALKVALTTTTKHKQLPLGTDVIATASDVDVIKRSGGLELVLTIHALYGLNAVYSFALDPIDVQPTDILDAKIRDVQETLDRMLESTKRPSTPAVVAKSSVRCMRFLSVAAAGDQDVVEWTEAPPSTLIHDDFCFLAQNAKNI</sequence>
<organism evidence="1">
    <name type="scientific">Aphanomyces stellatus</name>
    <dbReference type="NCBI Taxonomy" id="120398"/>
    <lineage>
        <taxon>Eukaryota</taxon>
        <taxon>Sar</taxon>
        <taxon>Stramenopiles</taxon>
        <taxon>Oomycota</taxon>
        <taxon>Saprolegniomycetes</taxon>
        <taxon>Saprolegniales</taxon>
        <taxon>Verrucalvaceae</taxon>
        <taxon>Aphanomyces</taxon>
    </lineage>
</organism>